<dbReference type="InterPro" id="IPR036691">
    <property type="entry name" value="Endo/exonu/phosph_ase_sf"/>
</dbReference>
<proteinExistence type="predicted"/>
<gene>
    <name evidence="3" type="ORF">EEDITHA_LOCUS421</name>
</gene>
<accession>A0AAU9TCF8</accession>
<feature type="domain" description="Endonuclease/exonuclease/phosphatase" evidence="2">
    <location>
        <begin position="121"/>
        <end position="252"/>
    </location>
</feature>
<dbReference type="Pfam" id="PF14529">
    <property type="entry name" value="Exo_endo_phos_2"/>
    <property type="match status" value="1"/>
</dbReference>
<keyword evidence="1" id="KW-0175">Coiled coil</keyword>
<dbReference type="AlphaFoldDB" id="A0AAU9TCF8"/>
<keyword evidence="4" id="KW-1185">Reference proteome</keyword>
<name>A0AAU9TCF8_EUPED</name>
<protein>
    <recommendedName>
        <fullName evidence="2">Endonuclease/exonuclease/phosphatase domain-containing protein</fullName>
    </recommendedName>
</protein>
<sequence length="591" mass="69487">MEDVISMLRKIQYELDEQKTTIVQSAEKVTEQVTQHIHCIFEEKFKSIEEKYEKLKEKVENQEKRLYFLEKQSRQRNVVFFGIPETEKNYVELEKNILDFINRYYSTNLNQKDIQETRRIVYAPTEASSEEDLNIFYLQVNKAIDQAYNNYFIMGDFNAKIGQPRKDEYLIMKTHGYGERNQRGQMLIDFALEHKLAILNTFFYKKSKQRWTWRSPNGKHKNELDYILSNHPNLCQNIEVLNVKFPSDHRPIRATVFITKQMKKRTGYQDKRQSSLKTEQEIINYKQNILCHLQELNNCPRKISVQDYYNLLSKAISQSLKDARTSNETSKTTHKVLQERTLALIKRRQELHRTKNKTRAMKNELSALYKLISKYIKLDYKNYRSKTLEKYLKQAGSSKKALKELQTNKCWIESLNSEDKIVNNRKEIIKIATDFYKTLYSAQTEVYSIQNNVISLNETNSGNVTPIFENKVTQAIKRLKADKSPGSDGITNEAIKVANSLLTPPLTFIFNKILETAEIPSQWMESEIILIYKKGNSKDITNYRPISLLSCLYKLFASIINRRISTTLESKQPIEQAGFRKKFSTIDHIHT</sequence>
<dbReference type="Gene3D" id="3.60.10.10">
    <property type="entry name" value="Endonuclease/exonuclease/phosphatase"/>
    <property type="match status" value="1"/>
</dbReference>
<evidence type="ECO:0000313" key="4">
    <source>
        <dbReference type="Proteomes" id="UP001153954"/>
    </source>
</evidence>
<dbReference type="EMBL" id="CAKOGL010000001">
    <property type="protein sequence ID" value="CAH2083787.1"/>
    <property type="molecule type" value="Genomic_DNA"/>
</dbReference>
<dbReference type="PANTHER" id="PTHR19446">
    <property type="entry name" value="REVERSE TRANSCRIPTASES"/>
    <property type="match status" value="1"/>
</dbReference>
<organism evidence="3 4">
    <name type="scientific">Euphydryas editha</name>
    <name type="common">Edith's checkerspot</name>
    <dbReference type="NCBI Taxonomy" id="104508"/>
    <lineage>
        <taxon>Eukaryota</taxon>
        <taxon>Metazoa</taxon>
        <taxon>Ecdysozoa</taxon>
        <taxon>Arthropoda</taxon>
        <taxon>Hexapoda</taxon>
        <taxon>Insecta</taxon>
        <taxon>Pterygota</taxon>
        <taxon>Neoptera</taxon>
        <taxon>Endopterygota</taxon>
        <taxon>Lepidoptera</taxon>
        <taxon>Glossata</taxon>
        <taxon>Ditrysia</taxon>
        <taxon>Papilionoidea</taxon>
        <taxon>Nymphalidae</taxon>
        <taxon>Nymphalinae</taxon>
        <taxon>Euphydryas</taxon>
    </lineage>
</organism>
<evidence type="ECO:0000313" key="3">
    <source>
        <dbReference type="EMBL" id="CAH2083787.1"/>
    </source>
</evidence>
<comment type="caution">
    <text evidence="3">The sequence shown here is derived from an EMBL/GenBank/DDBJ whole genome shotgun (WGS) entry which is preliminary data.</text>
</comment>
<dbReference type="GO" id="GO:0003824">
    <property type="term" value="F:catalytic activity"/>
    <property type="evidence" value="ECO:0007669"/>
    <property type="project" value="InterPro"/>
</dbReference>
<evidence type="ECO:0000256" key="1">
    <source>
        <dbReference type="SAM" id="Coils"/>
    </source>
</evidence>
<reference evidence="3" key="1">
    <citation type="submission" date="2022-03" db="EMBL/GenBank/DDBJ databases">
        <authorList>
            <person name="Tunstrom K."/>
        </authorList>
    </citation>
    <scope>NUCLEOTIDE SEQUENCE</scope>
</reference>
<dbReference type="Proteomes" id="UP001153954">
    <property type="component" value="Unassembled WGS sequence"/>
</dbReference>
<dbReference type="SUPFAM" id="SSF56219">
    <property type="entry name" value="DNase I-like"/>
    <property type="match status" value="1"/>
</dbReference>
<evidence type="ECO:0000259" key="2">
    <source>
        <dbReference type="Pfam" id="PF14529"/>
    </source>
</evidence>
<feature type="coiled-coil region" evidence="1">
    <location>
        <begin position="45"/>
        <end position="72"/>
    </location>
</feature>
<dbReference type="InterPro" id="IPR005135">
    <property type="entry name" value="Endo/exonuclease/phosphatase"/>
</dbReference>